<dbReference type="PRINTS" id="PR00364">
    <property type="entry name" value="DISEASERSIST"/>
</dbReference>
<dbReference type="Gene3D" id="3.40.50.300">
    <property type="entry name" value="P-loop containing nucleotide triphosphate hydrolases"/>
    <property type="match status" value="1"/>
</dbReference>
<dbReference type="PROSITE" id="PS50293">
    <property type="entry name" value="TPR_REGION"/>
    <property type="match status" value="1"/>
</dbReference>
<feature type="repeat" description="TPR" evidence="1">
    <location>
        <begin position="817"/>
        <end position="850"/>
    </location>
</feature>
<sequence length="947" mass="102276">MPDTPPIIAVLTALPIEYRAIRTHLTDIETEVHPTYGTRAEVGRLPDSPWRVALLETGGGTHGAATLTERAMSWFSPEAVLFVGVAGALKNDIEIGDVVVATKVYAAHGGKETPEGFMSRPETWHAPHHLEQAARHVLRDERHVHFRPIAAVDVILTDSSSTLAELIRRHYNDAAAVETEGSGVATAAHFSGTAGALIIRGISDKADTNKTAANATEAQQMAAANAAEAAVAVIRQLKPKGARPNDFDTVPAPELAVNGTDNPVPIAATTLPHRNGGFTGRSAELSCLLPQLAPAPSGSTAVPLLASAVTGMGGIGKTALAIEAAQQACSLGWFPGGTLFIDLRGYAGEPVAADQAVLALLDALGVRGPDLPQQKARQYDAYHRLLSERKDRMLLILDNASDPAQFLRLLPGSDLHRVLITSRDRPDSLPVRLTGLGELTSDESTALVTRALHDADEHDDRAEREPDALRELAALCGHLPLALQTAAALLRRRRHRDIASLVTRIRDADDPTLVLNNGSRGTDLYGRPLAVRPVLDDSYRRLHPDQARLLRLLALAPGPETGPEAVAALADLGMETSLCLLEDLAATHLVTPIQVGQGPTAVVRWRPHHLLRRFTAAIVAADANFQKEGEAARERLLAFYCRWATAADDRLRWLPGRPAPERFASRAQALAWLDTERVGLLAAVQWAQEKKYTRAAVRLAERLAEYLSQRRYFDDLITVARTRRKAARRIGDRQGEAVACNNLGIALREAGRTEEAVDVLTHACDLFQAAKDRHSEAGTWNNLGNALQAVGRVGKAIEAFTHARDLHRAAGDRLREAAAWGNLGSALRETGQAKEALAVLTRARDLHRSTGDHPAEATAWNNLGNALGDVGRVEEAIEAYNKALENCHNFEDWYGAGLAFRNLAVVHETARHPAEAHAFWLKAADAYAQADAPTEAAHARTWAKALE</sequence>
<keyword evidence="1" id="KW-0802">TPR repeat</keyword>
<feature type="domain" description="Nucleoside phosphorylase" evidence="2">
    <location>
        <begin position="8"/>
        <end position="235"/>
    </location>
</feature>
<organism evidence="3 4">
    <name type="scientific">Streptomyces prunicolor</name>
    <dbReference type="NCBI Taxonomy" id="67348"/>
    <lineage>
        <taxon>Bacteria</taxon>
        <taxon>Bacillati</taxon>
        <taxon>Actinomycetota</taxon>
        <taxon>Actinomycetes</taxon>
        <taxon>Kitasatosporales</taxon>
        <taxon>Streptomycetaceae</taxon>
        <taxon>Streptomyces</taxon>
    </lineage>
</organism>
<dbReference type="Pfam" id="PF01048">
    <property type="entry name" value="PNP_UDP_1"/>
    <property type="match status" value="1"/>
</dbReference>
<comment type="caution">
    <text evidence="3">The sequence shown here is derived from an EMBL/GenBank/DDBJ whole genome shotgun (WGS) entry which is preliminary data.</text>
</comment>
<dbReference type="InterPro" id="IPR000845">
    <property type="entry name" value="Nucleoside_phosphorylase_d"/>
</dbReference>
<evidence type="ECO:0000259" key="2">
    <source>
        <dbReference type="Pfam" id="PF01048"/>
    </source>
</evidence>
<dbReference type="SMART" id="SM00028">
    <property type="entry name" value="TPR"/>
    <property type="match status" value="4"/>
</dbReference>
<name>A0ABU4FAM3_9ACTN</name>
<dbReference type="InterPro" id="IPR011990">
    <property type="entry name" value="TPR-like_helical_dom_sf"/>
</dbReference>
<evidence type="ECO:0000313" key="4">
    <source>
        <dbReference type="Proteomes" id="UP001187346"/>
    </source>
</evidence>
<dbReference type="InterPro" id="IPR019734">
    <property type="entry name" value="TPR_rpt"/>
</dbReference>
<dbReference type="Pfam" id="PF13374">
    <property type="entry name" value="TPR_10"/>
    <property type="match status" value="1"/>
</dbReference>
<dbReference type="SUPFAM" id="SSF52540">
    <property type="entry name" value="P-loop containing nucleoside triphosphate hydrolases"/>
    <property type="match status" value="1"/>
</dbReference>
<dbReference type="Gene3D" id="1.25.40.10">
    <property type="entry name" value="Tetratricopeptide repeat domain"/>
    <property type="match status" value="1"/>
</dbReference>
<dbReference type="SUPFAM" id="SSF53167">
    <property type="entry name" value="Purine and uridine phosphorylases"/>
    <property type="match status" value="1"/>
</dbReference>
<dbReference type="Gene3D" id="3.40.50.1580">
    <property type="entry name" value="Nucleoside phosphorylase domain"/>
    <property type="match status" value="1"/>
</dbReference>
<keyword evidence="4" id="KW-1185">Reference proteome</keyword>
<dbReference type="InterPro" id="IPR035994">
    <property type="entry name" value="Nucleoside_phosphorylase_sf"/>
</dbReference>
<evidence type="ECO:0000313" key="3">
    <source>
        <dbReference type="EMBL" id="MDV7217633.1"/>
    </source>
</evidence>
<dbReference type="Pfam" id="PF13424">
    <property type="entry name" value="TPR_12"/>
    <property type="match status" value="2"/>
</dbReference>
<dbReference type="CDD" id="cd09008">
    <property type="entry name" value="MTAN"/>
    <property type="match status" value="1"/>
</dbReference>
<gene>
    <name evidence="3" type="ORF">R5A26_16900</name>
</gene>
<dbReference type="Proteomes" id="UP001187346">
    <property type="component" value="Unassembled WGS sequence"/>
</dbReference>
<dbReference type="InterPro" id="IPR027417">
    <property type="entry name" value="P-loop_NTPase"/>
</dbReference>
<dbReference type="RefSeq" id="WP_317771884.1">
    <property type="nucleotide sequence ID" value="NZ_JAWMAJ010000049.1"/>
</dbReference>
<proteinExistence type="predicted"/>
<dbReference type="SUPFAM" id="SSF48452">
    <property type="entry name" value="TPR-like"/>
    <property type="match status" value="1"/>
</dbReference>
<dbReference type="PROSITE" id="PS50005">
    <property type="entry name" value="TPR"/>
    <property type="match status" value="2"/>
</dbReference>
<evidence type="ECO:0000256" key="1">
    <source>
        <dbReference type="PROSITE-ProRule" id="PRU00339"/>
    </source>
</evidence>
<reference evidence="3 4" key="1">
    <citation type="submission" date="2023-10" db="EMBL/GenBank/DDBJ databases">
        <title>Characterization of rhizosphere-enriched actinobacteria from wheat plants lab-grown on chernevaya soil.</title>
        <authorList>
            <person name="Tikhonova E.N."/>
            <person name="Konopkin A."/>
            <person name="Kravchenko I.K."/>
        </authorList>
    </citation>
    <scope>NUCLEOTIDE SEQUENCE [LARGE SCALE GENOMIC DNA]</scope>
    <source>
        <strain evidence="3 4">RR29</strain>
    </source>
</reference>
<dbReference type="EMBL" id="JAWMAJ010000049">
    <property type="protein sequence ID" value="MDV7217633.1"/>
    <property type="molecule type" value="Genomic_DNA"/>
</dbReference>
<dbReference type="PANTHER" id="PTHR46832">
    <property type="entry name" value="5'-METHYLTHIOADENOSINE/S-ADENOSYLHOMOCYSTEINE NUCLEOSIDASE"/>
    <property type="match status" value="1"/>
</dbReference>
<dbReference type="PANTHER" id="PTHR46832:SF1">
    <property type="entry name" value="5'-METHYLTHIOADENOSINE_S-ADENOSYLHOMOCYSTEINE NUCLEOSIDASE"/>
    <property type="match status" value="1"/>
</dbReference>
<protein>
    <submittedName>
        <fullName evidence="3">Tetratricopeptide repeat protein</fullName>
    </submittedName>
</protein>
<feature type="repeat" description="TPR" evidence="1">
    <location>
        <begin position="857"/>
        <end position="890"/>
    </location>
</feature>
<accession>A0ABU4FAM3</accession>